<evidence type="ECO:0000313" key="3">
    <source>
        <dbReference type="Proteomes" id="UP000487268"/>
    </source>
</evidence>
<dbReference type="EMBL" id="WEGH01000001">
    <property type="protein sequence ID" value="MQY03673.1"/>
    <property type="molecule type" value="Genomic_DNA"/>
</dbReference>
<gene>
    <name evidence="2" type="ORF">ACRB68_17180</name>
</gene>
<evidence type="ECO:0000313" key="2">
    <source>
        <dbReference type="EMBL" id="MQY03673.1"/>
    </source>
</evidence>
<sequence>MSKHPGITAGRFRHRAAPAAVVAGLILAAAAAPEAAAAASRAPWCGTGPVLQADAMPRRVTPAQCRLAGRTLRSAAGASAVAPTDGTTVTAHLLRPDGAAELRISPDPETGGYTVSHDFAGLTPPTGDRAAPLDPCTDTEHKVSPTAWPKGATIKWRYYAGTAKNGGLGLRHPFRAISRGIVNAVNAHTDCNQPDGLGPKPNIFEHFDGDTDKAPNIGDEGTCRQRDSVNSFGWKRAAGLQTFILGMTCTWEIDHRTVEGDTALPDQPGMWWEPGDDRRGARAPLPGCPPNHYIPSAVATHEALHVLGLEHVEGARHAALTMTPALASCDDGAATLGKGDYDGLIELYGPRP</sequence>
<feature type="signal peptide" evidence="1">
    <location>
        <begin position="1"/>
        <end position="31"/>
    </location>
</feature>
<feature type="chain" id="PRO_5039641592" description="Matrixin" evidence="1">
    <location>
        <begin position="32"/>
        <end position="352"/>
    </location>
</feature>
<reference evidence="2 3" key="1">
    <citation type="submission" date="2019-10" db="EMBL/GenBank/DDBJ databases">
        <title>Actinomadura rubteroloni sp. nov. and Actinomadura macrotermitis sp. nov., isolated from the gut of fungus growing-termite Macrotermes natalensis.</title>
        <authorList>
            <person name="Benndorf R."/>
            <person name="Martin K."/>
            <person name="Kuefner M."/>
            <person name="De Beer W."/>
            <person name="Kaster A.-K."/>
            <person name="Vollmers J."/>
            <person name="Poulsen M."/>
            <person name="Beemelmanns C."/>
        </authorList>
    </citation>
    <scope>NUCLEOTIDE SEQUENCE [LARGE SCALE GENOMIC DNA]</scope>
    <source>
        <strain evidence="2 3">RB68</strain>
    </source>
</reference>
<dbReference type="SUPFAM" id="SSF55486">
    <property type="entry name" value="Metalloproteases ('zincins'), catalytic domain"/>
    <property type="match status" value="1"/>
</dbReference>
<accession>A0A7K0BR58</accession>
<dbReference type="Gene3D" id="3.40.390.10">
    <property type="entry name" value="Collagenase (Catalytic Domain)"/>
    <property type="match status" value="1"/>
</dbReference>
<keyword evidence="3" id="KW-1185">Reference proteome</keyword>
<evidence type="ECO:0008006" key="4">
    <source>
        <dbReference type="Google" id="ProtNLM"/>
    </source>
</evidence>
<comment type="caution">
    <text evidence="2">The sequence shown here is derived from an EMBL/GenBank/DDBJ whole genome shotgun (WGS) entry which is preliminary data.</text>
</comment>
<dbReference type="InterPro" id="IPR024079">
    <property type="entry name" value="MetalloPept_cat_dom_sf"/>
</dbReference>
<protein>
    <recommendedName>
        <fullName evidence="4">Matrixin</fullName>
    </recommendedName>
</protein>
<proteinExistence type="predicted"/>
<keyword evidence="1" id="KW-0732">Signal</keyword>
<dbReference type="Proteomes" id="UP000487268">
    <property type="component" value="Unassembled WGS sequence"/>
</dbReference>
<dbReference type="RefSeq" id="WP_153531548.1">
    <property type="nucleotide sequence ID" value="NZ_WEGH01000001.1"/>
</dbReference>
<dbReference type="GO" id="GO:0008237">
    <property type="term" value="F:metallopeptidase activity"/>
    <property type="evidence" value="ECO:0007669"/>
    <property type="project" value="InterPro"/>
</dbReference>
<name>A0A7K0BR58_9ACTN</name>
<dbReference type="AlphaFoldDB" id="A0A7K0BR58"/>
<dbReference type="OrthoDB" id="5188902at2"/>
<organism evidence="2 3">
    <name type="scientific">Actinomadura macrotermitis</name>
    <dbReference type="NCBI Taxonomy" id="2585200"/>
    <lineage>
        <taxon>Bacteria</taxon>
        <taxon>Bacillati</taxon>
        <taxon>Actinomycetota</taxon>
        <taxon>Actinomycetes</taxon>
        <taxon>Streptosporangiales</taxon>
        <taxon>Thermomonosporaceae</taxon>
        <taxon>Actinomadura</taxon>
    </lineage>
</organism>
<evidence type="ECO:0000256" key="1">
    <source>
        <dbReference type="SAM" id="SignalP"/>
    </source>
</evidence>